<gene>
    <name evidence="7" type="ORF">ACFFGY_12420</name>
</gene>
<evidence type="ECO:0000256" key="1">
    <source>
        <dbReference type="ARBA" id="ARBA00008366"/>
    </source>
</evidence>
<dbReference type="EMBL" id="JBHLUN010000008">
    <property type="protein sequence ID" value="MFC0409059.1"/>
    <property type="molecule type" value="Genomic_DNA"/>
</dbReference>
<evidence type="ECO:0000313" key="8">
    <source>
        <dbReference type="Proteomes" id="UP001589865"/>
    </source>
</evidence>
<dbReference type="PANTHER" id="PTHR43425:SF2">
    <property type="entry name" value="OXYGEN-INSENSITIVE NADPH NITROREDUCTASE"/>
    <property type="match status" value="1"/>
</dbReference>
<evidence type="ECO:0000256" key="2">
    <source>
        <dbReference type="ARBA" id="ARBA00022630"/>
    </source>
</evidence>
<evidence type="ECO:0000256" key="4">
    <source>
        <dbReference type="ARBA" id="ARBA00023002"/>
    </source>
</evidence>
<sequence length="283" mass="29871">MSESRNELPTGPAARREALDARYGGTIPAGDGPWNETLAVLLRHRSVRAYDPTPLPAGTLEMLVAAAQSAATSSNMQAWSVVAVTDPSDRAVLAEVASGQRHIEECPLFLVFVADLSRHARIAEAEGAVLEGLPFTETFLVAAMDAAFAAQNAVVAAESLGLSTVYIGALRNDVERVAALLQLPPGSAAVFGLCVGTEAARSNAGVKPRLPQAAVLHRGHYAPAADMAALPGYDAALERFSGAQERRAYTWTQRVLTRLGTLRSLAGRDGLRAALERLGLPLR</sequence>
<dbReference type="Proteomes" id="UP001589865">
    <property type="component" value="Unassembled WGS sequence"/>
</dbReference>
<dbReference type="InterPro" id="IPR016446">
    <property type="entry name" value="Flavin_OxRdtase_Frp"/>
</dbReference>
<protein>
    <submittedName>
        <fullName evidence="7">Nitroreductase family protein</fullName>
    </submittedName>
</protein>
<feature type="domain" description="Nitroreductase" evidence="6">
    <location>
        <begin position="43"/>
        <end position="196"/>
    </location>
</feature>
<comment type="similarity">
    <text evidence="1 5">Belongs to the flavin oxidoreductase frp family.</text>
</comment>
<dbReference type="InterPro" id="IPR029479">
    <property type="entry name" value="Nitroreductase"/>
</dbReference>
<organism evidence="7 8">
    <name type="scientific">Roseomonas elaeocarpi</name>
    <dbReference type="NCBI Taxonomy" id="907779"/>
    <lineage>
        <taxon>Bacteria</taxon>
        <taxon>Pseudomonadati</taxon>
        <taxon>Pseudomonadota</taxon>
        <taxon>Alphaproteobacteria</taxon>
        <taxon>Acetobacterales</taxon>
        <taxon>Roseomonadaceae</taxon>
        <taxon>Roseomonas</taxon>
    </lineage>
</organism>
<keyword evidence="5" id="KW-0521">NADP</keyword>
<keyword evidence="4 5" id="KW-0560">Oxidoreductase</keyword>
<dbReference type="RefSeq" id="WP_377044810.1">
    <property type="nucleotide sequence ID" value="NZ_JBHLUN010000008.1"/>
</dbReference>
<evidence type="ECO:0000256" key="5">
    <source>
        <dbReference type="PIRNR" id="PIRNR005426"/>
    </source>
</evidence>
<keyword evidence="2 5" id="KW-0285">Flavoprotein</keyword>
<dbReference type="Gene3D" id="3.40.109.10">
    <property type="entry name" value="NADH Oxidase"/>
    <property type="match status" value="1"/>
</dbReference>
<accession>A0ABV6JTK1</accession>
<dbReference type="Pfam" id="PF00881">
    <property type="entry name" value="Nitroreductase"/>
    <property type="match status" value="1"/>
</dbReference>
<keyword evidence="3 5" id="KW-0288">FMN</keyword>
<dbReference type="PANTHER" id="PTHR43425">
    <property type="entry name" value="OXYGEN-INSENSITIVE NADPH NITROREDUCTASE"/>
    <property type="match status" value="1"/>
</dbReference>
<name>A0ABV6JTK1_9PROT</name>
<reference evidence="7 8" key="1">
    <citation type="submission" date="2024-09" db="EMBL/GenBank/DDBJ databases">
        <authorList>
            <person name="Sun Q."/>
            <person name="Mori K."/>
        </authorList>
    </citation>
    <scope>NUCLEOTIDE SEQUENCE [LARGE SCALE GENOMIC DNA]</scope>
    <source>
        <strain evidence="7 8">TBRC 5777</strain>
    </source>
</reference>
<evidence type="ECO:0000313" key="7">
    <source>
        <dbReference type="EMBL" id="MFC0409059.1"/>
    </source>
</evidence>
<dbReference type="InterPro" id="IPR000415">
    <property type="entry name" value="Nitroreductase-like"/>
</dbReference>
<keyword evidence="8" id="KW-1185">Reference proteome</keyword>
<dbReference type="SUPFAM" id="SSF55469">
    <property type="entry name" value="FMN-dependent nitroreductase-like"/>
    <property type="match status" value="1"/>
</dbReference>
<comment type="caution">
    <text evidence="7">The sequence shown here is derived from an EMBL/GenBank/DDBJ whole genome shotgun (WGS) entry which is preliminary data.</text>
</comment>
<evidence type="ECO:0000259" key="6">
    <source>
        <dbReference type="Pfam" id="PF00881"/>
    </source>
</evidence>
<evidence type="ECO:0000256" key="3">
    <source>
        <dbReference type="ARBA" id="ARBA00022643"/>
    </source>
</evidence>
<dbReference type="PIRSF" id="PIRSF005426">
    <property type="entry name" value="Frp"/>
    <property type="match status" value="1"/>
</dbReference>
<proteinExistence type="inferred from homology"/>